<evidence type="ECO:0000313" key="3">
    <source>
        <dbReference type="Proteomes" id="UP000826195"/>
    </source>
</evidence>
<feature type="region of interest" description="Disordered" evidence="1">
    <location>
        <begin position="66"/>
        <end position="100"/>
    </location>
</feature>
<organism evidence="2 3">
    <name type="scientific">Cotesia glomerata</name>
    <name type="common">Lepidopteran parasitic wasp</name>
    <name type="synonym">Apanteles glomeratus</name>
    <dbReference type="NCBI Taxonomy" id="32391"/>
    <lineage>
        <taxon>Eukaryota</taxon>
        <taxon>Metazoa</taxon>
        <taxon>Ecdysozoa</taxon>
        <taxon>Arthropoda</taxon>
        <taxon>Hexapoda</taxon>
        <taxon>Insecta</taxon>
        <taxon>Pterygota</taxon>
        <taxon>Neoptera</taxon>
        <taxon>Endopterygota</taxon>
        <taxon>Hymenoptera</taxon>
        <taxon>Apocrita</taxon>
        <taxon>Ichneumonoidea</taxon>
        <taxon>Braconidae</taxon>
        <taxon>Microgastrinae</taxon>
        <taxon>Cotesia</taxon>
    </lineage>
</organism>
<keyword evidence="3" id="KW-1185">Reference proteome</keyword>
<dbReference type="AlphaFoldDB" id="A0AAV7IV41"/>
<comment type="caution">
    <text evidence="2">The sequence shown here is derived from an EMBL/GenBank/DDBJ whole genome shotgun (WGS) entry which is preliminary data.</text>
</comment>
<proteinExistence type="predicted"/>
<evidence type="ECO:0000256" key="1">
    <source>
        <dbReference type="SAM" id="MobiDB-lite"/>
    </source>
</evidence>
<protein>
    <submittedName>
        <fullName evidence="2">Uncharacterized protein</fullName>
    </submittedName>
</protein>
<sequence>MNNVNDGELQWKIHENEWMWMQQSKREKIHKQDKEIHRLCIMYVRVRNSGADIIQIAQWILEERNPAAGSGTGTRTGRISRPWSGREQSSKRTDGIGTSV</sequence>
<gene>
    <name evidence="2" type="ORF">KQX54_020906</name>
</gene>
<dbReference type="EMBL" id="JAHXZJ010000001">
    <property type="protein sequence ID" value="KAH0568443.1"/>
    <property type="molecule type" value="Genomic_DNA"/>
</dbReference>
<name>A0AAV7IV41_COTGL</name>
<accession>A0AAV7IV41</accession>
<dbReference type="Proteomes" id="UP000826195">
    <property type="component" value="Unassembled WGS sequence"/>
</dbReference>
<reference evidence="2 3" key="1">
    <citation type="journal article" date="2021" name="J. Hered.">
        <title>A chromosome-level genome assembly of the parasitoid wasp, Cotesia glomerata (Hymenoptera: Braconidae).</title>
        <authorList>
            <person name="Pinto B.J."/>
            <person name="Weis J.J."/>
            <person name="Gamble T."/>
            <person name="Ode P.J."/>
            <person name="Paul R."/>
            <person name="Zaspel J.M."/>
        </authorList>
    </citation>
    <scope>NUCLEOTIDE SEQUENCE [LARGE SCALE GENOMIC DNA]</scope>
    <source>
        <strain evidence="2">CgM1</strain>
    </source>
</reference>
<evidence type="ECO:0000313" key="2">
    <source>
        <dbReference type="EMBL" id="KAH0568443.1"/>
    </source>
</evidence>